<dbReference type="InterPro" id="IPR001345">
    <property type="entry name" value="PG/BPGM_mutase_AS"/>
</dbReference>
<organism evidence="2 3">
    <name type="scientific">Kineosporia mesophila</name>
    <dbReference type="NCBI Taxonomy" id="566012"/>
    <lineage>
        <taxon>Bacteria</taxon>
        <taxon>Bacillati</taxon>
        <taxon>Actinomycetota</taxon>
        <taxon>Actinomycetes</taxon>
        <taxon>Kineosporiales</taxon>
        <taxon>Kineosporiaceae</taxon>
        <taxon>Kineosporia</taxon>
    </lineage>
</organism>
<name>A0ABP6ZSH4_9ACTN</name>
<dbReference type="RefSeq" id="WP_231482358.1">
    <property type="nucleotide sequence ID" value="NZ_BAAAZO010000006.1"/>
</dbReference>
<keyword evidence="3" id="KW-1185">Reference proteome</keyword>
<dbReference type="Proteomes" id="UP001501074">
    <property type="component" value="Unassembled WGS sequence"/>
</dbReference>
<keyword evidence="1" id="KW-0378">Hydrolase</keyword>
<sequence>MQNGELTIARHGQAWCNIDQTIEGPNRCRGLTPTGHQQAERLAQRLGIEHAHAPYTALYTSPILRARQTADAIAITTGLAPTVMDDLREPDYGSADGSPWDEVVALFGAAPSLHPDRPVAAGAESWYHHQKRVHQILRDVLGRHRGQRVLLVGHGETVTAAHHLFCGLDSTATLPIGFAAHQSALTTWSQQPVSWLRPGAGQRWALICHNDTAHLAGIR</sequence>
<dbReference type="Gene3D" id="3.40.50.1240">
    <property type="entry name" value="Phosphoglycerate mutase-like"/>
    <property type="match status" value="1"/>
</dbReference>
<dbReference type="Pfam" id="PF00300">
    <property type="entry name" value="His_Phos_1"/>
    <property type="match status" value="1"/>
</dbReference>
<dbReference type="InterPro" id="IPR029033">
    <property type="entry name" value="His_PPase_superfam"/>
</dbReference>
<dbReference type="SMART" id="SM00855">
    <property type="entry name" value="PGAM"/>
    <property type="match status" value="1"/>
</dbReference>
<dbReference type="PROSITE" id="PS00175">
    <property type="entry name" value="PG_MUTASE"/>
    <property type="match status" value="1"/>
</dbReference>
<evidence type="ECO:0000313" key="3">
    <source>
        <dbReference type="Proteomes" id="UP001501074"/>
    </source>
</evidence>
<reference evidence="3" key="1">
    <citation type="journal article" date="2019" name="Int. J. Syst. Evol. Microbiol.">
        <title>The Global Catalogue of Microorganisms (GCM) 10K type strain sequencing project: providing services to taxonomists for standard genome sequencing and annotation.</title>
        <authorList>
            <consortium name="The Broad Institute Genomics Platform"/>
            <consortium name="The Broad Institute Genome Sequencing Center for Infectious Disease"/>
            <person name="Wu L."/>
            <person name="Ma J."/>
        </authorList>
    </citation>
    <scope>NUCLEOTIDE SEQUENCE [LARGE SCALE GENOMIC DNA]</scope>
    <source>
        <strain evidence="3">JCM 16902</strain>
    </source>
</reference>
<gene>
    <name evidence="2" type="ORF">GCM10022223_37960</name>
</gene>
<dbReference type="CDD" id="cd07067">
    <property type="entry name" value="HP_PGM_like"/>
    <property type="match status" value="1"/>
</dbReference>
<dbReference type="EMBL" id="BAAAZO010000006">
    <property type="protein sequence ID" value="GAA3617708.1"/>
    <property type="molecule type" value="Genomic_DNA"/>
</dbReference>
<evidence type="ECO:0008006" key="4">
    <source>
        <dbReference type="Google" id="ProtNLM"/>
    </source>
</evidence>
<evidence type="ECO:0000256" key="1">
    <source>
        <dbReference type="ARBA" id="ARBA00022801"/>
    </source>
</evidence>
<dbReference type="PANTHER" id="PTHR46517">
    <property type="entry name" value="FRUCTOSE-2,6-BISPHOSPHATASE TIGAR"/>
    <property type="match status" value="1"/>
</dbReference>
<evidence type="ECO:0000313" key="2">
    <source>
        <dbReference type="EMBL" id="GAA3617708.1"/>
    </source>
</evidence>
<dbReference type="InterPro" id="IPR013078">
    <property type="entry name" value="His_Pase_superF_clade-1"/>
</dbReference>
<comment type="caution">
    <text evidence="2">The sequence shown here is derived from an EMBL/GenBank/DDBJ whole genome shotgun (WGS) entry which is preliminary data.</text>
</comment>
<dbReference type="SUPFAM" id="SSF53254">
    <property type="entry name" value="Phosphoglycerate mutase-like"/>
    <property type="match status" value="1"/>
</dbReference>
<accession>A0ABP6ZSH4</accession>
<dbReference type="PANTHER" id="PTHR46517:SF1">
    <property type="entry name" value="FRUCTOSE-2,6-BISPHOSPHATASE TIGAR"/>
    <property type="match status" value="1"/>
</dbReference>
<proteinExistence type="predicted"/>
<protein>
    <recommendedName>
        <fullName evidence="4">Phosphoglycerate mutase</fullName>
    </recommendedName>
</protein>
<dbReference type="InterPro" id="IPR051695">
    <property type="entry name" value="Phosphoglycerate_Mutase"/>
</dbReference>